<dbReference type="Pfam" id="PF13808">
    <property type="entry name" value="DDE_Tnp_1_assoc"/>
    <property type="match status" value="1"/>
</dbReference>
<evidence type="ECO:0008006" key="5">
    <source>
        <dbReference type="Google" id="ProtNLM"/>
    </source>
</evidence>
<evidence type="ECO:0000313" key="3">
    <source>
        <dbReference type="EMBL" id="OAI10698.1"/>
    </source>
</evidence>
<dbReference type="GO" id="GO:0003677">
    <property type="term" value="F:DNA binding"/>
    <property type="evidence" value="ECO:0007669"/>
    <property type="project" value="InterPro"/>
</dbReference>
<dbReference type="RefSeq" id="WP_066986658.1">
    <property type="nucleotide sequence ID" value="NZ_LUUI01000150.1"/>
</dbReference>
<dbReference type="InterPro" id="IPR051698">
    <property type="entry name" value="Transposase_11-like"/>
</dbReference>
<dbReference type="NCBIfam" id="NF033564">
    <property type="entry name" value="transpos_ISAs1"/>
    <property type="match status" value="1"/>
</dbReference>
<dbReference type="InterPro" id="IPR047647">
    <property type="entry name" value="ISAs1_transpos"/>
</dbReference>
<accession>A0A177MYB3</accession>
<evidence type="ECO:0000259" key="1">
    <source>
        <dbReference type="Pfam" id="PF01609"/>
    </source>
</evidence>
<dbReference type="OrthoDB" id="8001376at2"/>
<dbReference type="PANTHER" id="PTHR30298">
    <property type="entry name" value="H REPEAT-ASSOCIATED PREDICTED TRANSPOSASE"/>
    <property type="match status" value="1"/>
</dbReference>
<feature type="domain" description="H repeat-associated protein N-terminal" evidence="2">
    <location>
        <begin position="10"/>
        <end position="96"/>
    </location>
</feature>
<dbReference type="GO" id="GO:0004803">
    <property type="term" value="F:transposase activity"/>
    <property type="evidence" value="ECO:0007669"/>
    <property type="project" value="InterPro"/>
</dbReference>
<organism evidence="3 4">
    <name type="scientific">Methylomonas lenta</name>
    <dbReference type="NCBI Taxonomy" id="980561"/>
    <lineage>
        <taxon>Bacteria</taxon>
        <taxon>Pseudomonadati</taxon>
        <taxon>Pseudomonadota</taxon>
        <taxon>Gammaproteobacteria</taxon>
        <taxon>Methylococcales</taxon>
        <taxon>Methylococcaceae</taxon>
        <taxon>Methylomonas</taxon>
    </lineage>
</organism>
<name>A0A177MYB3_9GAMM</name>
<protein>
    <recommendedName>
        <fullName evidence="5">Transposase</fullName>
    </recommendedName>
</protein>
<dbReference type="GO" id="GO:0006313">
    <property type="term" value="P:DNA transposition"/>
    <property type="evidence" value="ECO:0007669"/>
    <property type="project" value="InterPro"/>
</dbReference>
<feature type="domain" description="Transposase IS4-like" evidence="1">
    <location>
        <begin position="107"/>
        <end position="341"/>
    </location>
</feature>
<sequence length="374" mass="42532">MKSEEMDFLDVFGQLDDPRIDRKKLHPMPEILLLTLCAVICGAESWDDIETFGQAKVEFLRRYLPYDHGIPSDDTLRRFFRAIDPMQFQRLFIEWIRAWLHPEVADKVVAIDGKTLRGSRDGTQLPIHLVSAFASEAGIVLGQIKTHEKSNEITAIPELLEWLDVRGAIVTIDAMGCQKAIAKKIVDKGGDYLLALKGNQSRLHDDVRLHFEEPGPQASIQMEQAETLDKGHGRIEVRRCRVSTDIDWLKERHPEWSNLSSIVAITSERHIGETVTQETRYFISSSLIPAERMLAAVRLHWGIENQLHWVLDMSFGEDQSRIRKGNAPSNVAIIRHAALNMIRGAKTKRMSIKRMRKAAGWDDALLSDVLAQVF</sequence>
<gene>
    <name evidence="3" type="ORF">A1359_15655</name>
</gene>
<dbReference type="EMBL" id="LUUI01000150">
    <property type="protein sequence ID" value="OAI10698.1"/>
    <property type="molecule type" value="Genomic_DNA"/>
</dbReference>
<keyword evidence="4" id="KW-1185">Reference proteome</keyword>
<dbReference type="Proteomes" id="UP000078476">
    <property type="component" value="Unassembled WGS sequence"/>
</dbReference>
<dbReference type="InterPro" id="IPR002559">
    <property type="entry name" value="Transposase_11"/>
</dbReference>
<dbReference type="AlphaFoldDB" id="A0A177MYB3"/>
<evidence type="ECO:0000313" key="4">
    <source>
        <dbReference type="Proteomes" id="UP000078476"/>
    </source>
</evidence>
<reference evidence="3 4" key="1">
    <citation type="submission" date="2016-03" db="EMBL/GenBank/DDBJ databases">
        <authorList>
            <person name="Ploux O."/>
        </authorList>
    </citation>
    <scope>NUCLEOTIDE SEQUENCE [LARGE SCALE GENOMIC DNA]</scope>
    <source>
        <strain evidence="3 4">R-45370</strain>
    </source>
</reference>
<dbReference type="InterPro" id="IPR032806">
    <property type="entry name" value="YbfD_N"/>
</dbReference>
<dbReference type="Pfam" id="PF01609">
    <property type="entry name" value="DDE_Tnp_1"/>
    <property type="match status" value="1"/>
</dbReference>
<comment type="caution">
    <text evidence="3">The sequence shown here is derived from an EMBL/GenBank/DDBJ whole genome shotgun (WGS) entry which is preliminary data.</text>
</comment>
<proteinExistence type="predicted"/>
<dbReference type="PANTHER" id="PTHR30298:SF0">
    <property type="entry name" value="PROTEIN YBFL-RELATED"/>
    <property type="match status" value="1"/>
</dbReference>
<dbReference type="STRING" id="980561.A1359_15655"/>
<evidence type="ECO:0000259" key="2">
    <source>
        <dbReference type="Pfam" id="PF13808"/>
    </source>
</evidence>